<feature type="transmembrane region" description="Helical" evidence="5">
    <location>
        <begin position="70"/>
        <end position="92"/>
    </location>
</feature>
<feature type="transmembrane region" description="Helical" evidence="5">
    <location>
        <begin position="317"/>
        <end position="337"/>
    </location>
</feature>
<comment type="subcellular location">
    <subcellularLocation>
        <location evidence="1">Membrane</location>
        <topology evidence="1">Multi-pass membrane protein</topology>
    </subcellularLocation>
</comment>
<evidence type="ECO:0000256" key="1">
    <source>
        <dbReference type="ARBA" id="ARBA00004141"/>
    </source>
</evidence>
<evidence type="ECO:0000313" key="8">
    <source>
        <dbReference type="Proteomes" id="UP001314263"/>
    </source>
</evidence>
<feature type="domain" description="Sugar phosphate transporter" evidence="6">
    <location>
        <begin position="56"/>
        <end position="334"/>
    </location>
</feature>
<dbReference type="PANTHER" id="PTHR11132">
    <property type="entry name" value="SOLUTE CARRIER FAMILY 35"/>
    <property type="match status" value="1"/>
</dbReference>
<dbReference type="AlphaFoldDB" id="A0AAV1IAY0"/>
<evidence type="ECO:0000259" key="6">
    <source>
        <dbReference type="Pfam" id="PF03151"/>
    </source>
</evidence>
<evidence type="ECO:0000313" key="7">
    <source>
        <dbReference type="EMBL" id="CAK0784518.1"/>
    </source>
</evidence>
<gene>
    <name evidence="7" type="ORF">CVIRNUC_007722</name>
</gene>
<dbReference type="InterPro" id="IPR004853">
    <property type="entry name" value="Sugar_P_trans_dom"/>
</dbReference>
<comment type="caution">
    <text evidence="7">The sequence shown here is derived from an EMBL/GenBank/DDBJ whole genome shotgun (WGS) entry which is preliminary data.</text>
</comment>
<keyword evidence="8" id="KW-1185">Reference proteome</keyword>
<evidence type="ECO:0000256" key="2">
    <source>
        <dbReference type="ARBA" id="ARBA00022692"/>
    </source>
</evidence>
<accession>A0AAV1IAY0</accession>
<feature type="transmembrane region" description="Helical" evidence="5">
    <location>
        <begin position="261"/>
        <end position="282"/>
    </location>
</feature>
<name>A0AAV1IAY0_9CHLO</name>
<evidence type="ECO:0000256" key="4">
    <source>
        <dbReference type="ARBA" id="ARBA00023136"/>
    </source>
</evidence>
<organism evidence="7 8">
    <name type="scientific">Coccomyxa viridis</name>
    <dbReference type="NCBI Taxonomy" id="1274662"/>
    <lineage>
        <taxon>Eukaryota</taxon>
        <taxon>Viridiplantae</taxon>
        <taxon>Chlorophyta</taxon>
        <taxon>core chlorophytes</taxon>
        <taxon>Trebouxiophyceae</taxon>
        <taxon>Trebouxiophyceae incertae sedis</taxon>
        <taxon>Coccomyxaceae</taxon>
        <taxon>Coccomyxa</taxon>
    </lineage>
</organism>
<dbReference type="InterPro" id="IPR050186">
    <property type="entry name" value="TPT_transporter"/>
</dbReference>
<keyword evidence="3 5" id="KW-1133">Transmembrane helix</keyword>
<sequence length="355" mass="37558">MLSESNRRSKGLAMKEGVISAERKTLLSAQETGRHVPERKVSLALSMGSAALYGMVAIAMGFANKAALQIFGLANTLLLLQMCTVLIVVGALRVTGYVHIPAVHRQRAWSLMPVTLLYVGNVAFALMSLQNLNIPMYNTLKRMTPVIVLATKAVQTKQAPPQAITASVLLIVSGCIVAGLGDFSFDMKGYVCALTSCMLQASYLLLVEKSGAEKGIGSTELLYYNALLSLPFILVVVALTGEAPLIGATTARAAAQLGSTGLGAVLILFSLSGMLLNYSLFLCTMCNSALTTTIMGVLKGVVSTLLGFFLLGGVEFHVLNVLGIAINALGGTWYTVIKYQQRQQRTQATAATSAA</sequence>
<dbReference type="GO" id="GO:0016020">
    <property type="term" value="C:membrane"/>
    <property type="evidence" value="ECO:0007669"/>
    <property type="project" value="UniProtKB-SubCell"/>
</dbReference>
<reference evidence="7 8" key="1">
    <citation type="submission" date="2023-10" db="EMBL/GenBank/DDBJ databases">
        <authorList>
            <person name="Maclean D."/>
            <person name="Macfadyen A."/>
        </authorList>
    </citation>
    <scope>NUCLEOTIDE SEQUENCE [LARGE SCALE GENOMIC DNA]</scope>
</reference>
<dbReference type="EMBL" id="CAUYUE010000010">
    <property type="protein sequence ID" value="CAK0784518.1"/>
    <property type="molecule type" value="Genomic_DNA"/>
</dbReference>
<evidence type="ECO:0000256" key="3">
    <source>
        <dbReference type="ARBA" id="ARBA00022989"/>
    </source>
</evidence>
<feature type="transmembrane region" description="Helical" evidence="5">
    <location>
        <begin position="43"/>
        <end position="63"/>
    </location>
</feature>
<feature type="transmembrane region" description="Helical" evidence="5">
    <location>
        <begin position="112"/>
        <end position="132"/>
    </location>
</feature>
<feature type="transmembrane region" description="Helical" evidence="5">
    <location>
        <begin position="289"/>
        <end position="311"/>
    </location>
</feature>
<protein>
    <recommendedName>
        <fullName evidence="6">Sugar phosphate transporter domain-containing protein</fullName>
    </recommendedName>
</protein>
<dbReference type="Pfam" id="PF03151">
    <property type="entry name" value="TPT"/>
    <property type="match status" value="1"/>
</dbReference>
<evidence type="ECO:0000256" key="5">
    <source>
        <dbReference type="SAM" id="Phobius"/>
    </source>
</evidence>
<proteinExistence type="predicted"/>
<keyword evidence="2 5" id="KW-0812">Transmembrane</keyword>
<dbReference type="Proteomes" id="UP001314263">
    <property type="component" value="Unassembled WGS sequence"/>
</dbReference>
<feature type="transmembrane region" description="Helical" evidence="5">
    <location>
        <begin position="163"/>
        <end position="181"/>
    </location>
</feature>
<keyword evidence="4 5" id="KW-0472">Membrane</keyword>
<feature type="transmembrane region" description="Helical" evidence="5">
    <location>
        <begin position="221"/>
        <end position="241"/>
    </location>
</feature>